<feature type="domain" description="HTH lysR-type" evidence="8">
    <location>
        <begin position="9"/>
        <end position="66"/>
    </location>
</feature>
<keyword evidence="2" id="KW-0805">Transcription regulation</keyword>
<evidence type="ECO:0000256" key="5">
    <source>
        <dbReference type="ARBA" id="ARBA00054626"/>
    </source>
</evidence>
<dbReference type="SUPFAM" id="SSF53850">
    <property type="entry name" value="Periplasmic binding protein-like II"/>
    <property type="match status" value="1"/>
</dbReference>
<dbReference type="InterPro" id="IPR036390">
    <property type="entry name" value="WH_DNA-bd_sf"/>
</dbReference>
<keyword evidence="3" id="KW-0238">DNA-binding</keyword>
<dbReference type="Pfam" id="PF00126">
    <property type="entry name" value="HTH_1"/>
    <property type="match status" value="1"/>
</dbReference>
<dbReference type="Proteomes" id="UP000001600">
    <property type="component" value="Chromosome 2"/>
</dbReference>
<dbReference type="InterPro" id="IPR058163">
    <property type="entry name" value="LysR-type_TF_proteobact-type"/>
</dbReference>
<dbReference type="InterPro" id="IPR005119">
    <property type="entry name" value="LysR_subst-bd"/>
</dbReference>
<dbReference type="RefSeq" id="WP_012650217.1">
    <property type="nucleotide sequence ID" value="NC_011983.1"/>
</dbReference>
<evidence type="ECO:0000256" key="1">
    <source>
        <dbReference type="ARBA" id="ARBA00009437"/>
    </source>
</evidence>
<evidence type="ECO:0000259" key="8">
    <source>
        <dbReference type="PROSITE" id="PS50931"/>
    </source>
</evidence>
<evidence type="ECO:0000313" key="9">
    <source>
        <dbReference type="EMBL" id="ACM29982.1"/>
    </source>
</evidence>
<dbReference type="PRINTS" id="PR00039">
    <property type="entry name" value="HTHLYSR"/>
</dbReference>
<evidence type="ECO:0000256" key="7">
    <source>
        <dbReference type="ARBA" id="ARBA00083243"/>
    </source>
</evidence>
<name>B9JJ90_RHIR8</name>
<evidence type="ECO:0000256" key="6">
    <source>
        <dbReference type="ARBA" id="ARBA00067332"/>
    </source>
</evidence>
<dbReference type="HOGENOM" id="CLU_039613_37_1_5"/>
<dbReference type="GO" id="GO:0003700">
    <property type="term" value="F:DNA-binding transcription factor activity"/>
    <property type="evidence" value="ECO:0007669"/>
    <property type="project" value="InterPro"/>
</dbReference>
<dbReference type="GO" id="GO:0043565">
    <property type="term" value="F:sequence-specific DNA binding"/>
    <property type="evidence" value="ECO:0007669"/>
    <property type="project" value="TreeGrafter"/>
</dbReference>
<dbReference type="Pfam" id="PF03466">
    <property type="entry name" value="LysR_substrate"/>
    <property type="match status" value="1"/>
</dbReference>
<organism evidence="9 10">
    <name type="scientific">Rhizobium rhizogenes (strain K84 / ATCC BAA-868)</name>
    <name type="common">Agrobacterium radiobacter</name>
    <dbReference type="NCBI Taxonomy" id="311403"/>
    <lineage>
        <taxon>Bacteria</taxon>
        <taxon>Pseudomonadati</taxon>
        <taxon>Pseudomonadota</taxon>
        <taxon>Alphaproteobacteria</taxon>
        <taxon>Hyphomicrobiales</taxon>
        <taxon>Rhizobiaceae</taxon>
        <taxon>Rhizobium/Agrobacterium group</taxon>
        <taxon>Rhizobium</taxon>
    </lineage>
</organism>
<dbReference type="STRING" id="311403.Arad_8796"/>
<dbReference type="Gene3D" id="1.10.10.10">
    <property type="entry name" value="Winged helix-like DNA-binding domain superfamily/Winged helix DNA-binding domain"/>
    <property type="match status" value="1"/>
</dbReference>
<dbReference type="SUPFAM" id="SSF46785">
    <property type="entry name" value="Winged helix' DNA-binding domain"/>
    <property type="match status" value="1"/>
</dbReference>
<protein>
    <recommendedName>
        <fullName evidence="6">HTH-type transcriptional regulator TtuA</fullName>
    </recommendedName>
    <alternativeName>
        <fullName evidence="7">Tartrate utilization transcriptional regulator</fullName>
    </alternativeName>
</protein>
<sequence length="308" mass="34386">MNMRRSLVPDIANLQAFECAARHGNFTRAAEELNLTQSAVSRQIHALEEQTGLLLFERVRRRVILSEPGKRLLSEVQRLLAQSEQLMMRAVASADKDESLNIATLPTFGARWLMPRLPDFLANHPSLALTVGSRSEPFDFDQEDFDLAIHYGQPSWAKATSTFLYSELVLPVASRKVVERLRARDPAGLADAPLLHLTTRPRLWSQWLEANGVTTDNGFRGNRFDQFSMIIGAALADMGVALLPSHLIEEEIRADALVPVFDLPMATEFSYHVVLPEGRQSNEVANAFKAWLISQASMDQAPALPRES</sequence>
<dbReference type="InterPro" id="IPR000847">
    <property type="entry name" value="LysR_HTH_N"/>
</dbReference>
<dbReference type="KEGG" id="ara:Arad_8796"/>
<proteinExistence type="inferred from homology"/>
<dbReference type="GO" id="GO:0006351">
    <property type="term" value="P:DNA-templated transcription"/>
    <property type="evidence" value="ECO:0007669"/>
    <property type="project" value="TreeGrafter"/>
</dbReference>
<dbReference type="AlphaFoldDB" id="B9JJ90"/>
<evidence type="ECO:0000313" key="10">
    <source>
        <dbReference type="Proteomes" id="UP000001600"/>
    </source>
</evidence>
<dbReference type="Gene3D" id="3.40.190.10">
    <property type="entry name" value="Periplasmic binding protein-like II"/>
    <property type="match status" value="2"/>
</dbReference>
<dbReference type="PANTHER" id="PTHR30537">
    <property type="entry name" value="HTH-TYPE TRANSCRIPTIONAL REGULATOR"/>
    <property type="match status" value="1"/>
</dbReference>
<comment type="similarity">
    <text evidence="1">Belongs to the LysR transcriptional regulatory family.</text>
</comment>
<accession>B9JJ90</accession>
<evidence type="ECO:0000256" key="3">
    <source>
        <dbReference type="ARBA" id="ARBA00023125"/>
    </source>
</evidence>
<evidence type="ECO:0000256" key="4">
    <source>
        <dbReference type="ARBA" id="ARBA00023163"/>
    </source>
</evidence>
<dbReference type="PANTHER" id="PTHR30537:SF26">
    <property type="entry name" value="GLYCINE CLEAVAGE SYSTEM TRANSCRIPTIONAL ACTIVATOR"/>
    <property type="match status" value="1"/>
</dbReference>
<evidence type="ECO:0000256" key="2">
    <source>
        <dbReference type="ARBA" id="ARBA00023015"/>
    </source>
</evidence>
<dbReference type="PROSITE" id="PS50931">
    <property type="entry name" value="HTH_LYSR"/>
    <property type="match status" value="1"/>
</dbReference>
<reference evidence="9 10" key="1">
    <citation type="journal article" date="2009" name="J. Bacteriol.">
        <title>Genome sequences of three Agrobacterium biovars help elucidate the evolution of multichromosome genomes in bacteria.</title>
        <authorList>
            <person name="Slater S.C."/>
            <person name="Goldman B.S."/>
            <person name="Goodner B."/>
            <person name="Setubal J.C."/>
            <person name="Farrand S.K."/>
            <person name="Nester E.W."/>
            <person name="Burr T.J."/>
            <person name="Banta L."/>
            <person name="Dickerman A.W."/>
            <person name="Paulsen I."/>
            <person name="Otten L."/>
            <person name="Suen G."/>
            <person name="Welch R."/>
            <person name="Almeida N.F."/>
            <person name="Arnold F."/>
            <person name="Burton O.T."/>
            <person name="Du Z."/>
            <person name="Ewing A."/>
            <person name="Godsy E."/>
            <person name="Heisel S."/>
            <person name="Houmiel K.L."/>
            <person name="Jhaveri J."/>
            <person name="Lu J."/>
            <person name="Miller N.M."/>
            <person name="Norton S."/>
            <person name="Chen Q."/>
            <person name="Phoolcharoen W."/>
            <person name="Ohlin V."/>
            <person name="Ondrusek D."/>
            <person name="Pride N."/>
            <person name="Stricklin S.L."/>
            <person name="Sun J."/>
            <person name="Wheeler C."/>
            <person name="Wilson L."/>
            <person name="Zhu H."/>
            <person name="Wood D.W."/>
        </authorList>
    </citation>
    <scope>NUCLEOTIDE SEQUENCE [LARGE SCALE GENOMIC DNA]</scope>
    <source>
        <strain evidence="10">K84 / ATCC BAA-868</strain>
    </source>
</reference>
<keyword evidence="4" id="KW-0804">Transcription</keyword>
<gene>
    <name evidence="9" type="ordered locus">Arad_8796</name>
</gene>
<dbReference type="eggNOG" id="COG0583">
    <property type="taxonomic scope" value="Bacteria"/>
</dbReference>
<dbReference type="EMBL" id="CP000629">
    <property type="protein sequence ID" value="ACM29982.1"/>
    <property type="molecule type" value="Genomic_DNA"/>
</dbReference>
<dbReference type="FunFam" id="1.10.10.10:FF:000001">
    <property type="entry name" value="LysR family transcriptional regulator"/>
    <property type="match status" value="1"/>
</dbReference>
<dbReference type="InterPro" id="IPR036388">
    <property type="entry name" value="WH-like_DNA-bd_sf"/>
</dbReference>
<comment type="function">
    <text evidence="5">Transcriptional regulator of the ttuABCDE tartrate utilization operon.</text>
</comment>